<feature type="transmembrane region" description="Helical" evidence="2">
    <location>
        <begin position="58"/>
        <end position="79"/>
    </location>
</feature>
<dbReference type="AlphaFoldDB" id="A0A6L9W1G2"/>
<keyword evidence="2" id="KW-1133">Transmembrane helix</keyword>
<evidence type="ECO:0000313" key="4">
    <source>
        <dbReference type="Proteomes" id="UP000479241"/>
    </source>
</evidence>
<sequence length="270" mass="28197">MADTKGYESTTVQALRGTEDRTIAKMETAGWELVDRDRGTFRTTLTFRRPRPRKNLPAVAGLGFLLLVAVGGSTLGLLFGDDADTTAPPADAAASSPPAAVVTPAPPAAPAPSGTTWEETADGELAFGETARFRSTAGSSDIPLEITVGPPVVFTPSEAATVFDARDAFGGRPGSLHETTVSFTVTIRNLSTDQAFSPDFVFSDVAGTGADDQVSKVLEGDVVGMTGWPQEIPPGAAFTLEDGYSVQDATAIEYTLEIDGLAGRSFSFSR</sequence>
<evidence type="ECO:0000256" key="1">
    <source>
        <dbReference type="SAM" id="MobiDB-lite"/>
    </source>
</evidence>
<accession>A0A6L9W1G2</accession>
<evidence type="ECO:0000313" key="3">
    <source>
        <dbReference type="EMBL" id="NEK85311.1"/>
    </source>
</evidence>
<proteinExistence type="predicted"/>
<reference evidence="3 4" key="1">
    <citation type="submission" date="2019-12" db="EMBL/GenBank/DDBJ databases">
        <title>the WGS of Blastococcus saxobsidens 67B17.</title>
        <authorList>
            <person name="Jiang Z."/>
        </authorList>
    </citation>
    <scope>NUCLEOTIDE SEQUENCE [LARGE SCALE GENOMIC DNA]</scope>
    <source>
        <strain evidence="3 4">67B17</strain>
    </source>
</reference>
<comment type="caution">
    <text evidence="3">The sequence shown here is derived from an EMBL/GenBank/DDBJ whole genome shotgun (WGS) entry which is preliminary data.</text>
</comment>
<keyword evidence="2" id="KW-0812">Transmembrane</keyword>
<keyword evidence="2" id="KW-0472">Membrane</keyword>
<dbReference type="RefSeq" id="WP_163203184.1">
    <property type="nucleotide sequence ID" value="NZ_JAAGWG010000007.1"/>
</dbReference>
<name>A0A6L9W1G2_9ACTN</name>
<feature type="compositionally biased region" description="Low complexity" evidence="1">
    <location>
        <begin position="88"/>
        <end position="103"/>
    </location>
</feature>
<gene>
    <name evidence="3" type="ORF">GCU60_05980</name>
</gene>
<organism evidence="3 4">
    <name type="scientific">Blastococcus saxobsidens</name>
    <dbReference type="NCBI Taxonomy" id="138336"/>
    <lineage>
        <taxon>Bacteria</taxon>
        <taxon>Bacillati</taxon>
        <taxon>Actinomycetota</taxon>
        <taxon>Actinomycetes</taxon>
        <taxon>Geodermatophilales</taxon>
        <taxon>Geodermatophilaceae</taxon>
        <taxon>Blastococcus</taxon>
    </lineage>
</organism>
<protein>
    <recommendedName>
        <fullName evidence="5">DUF4352 domain-containing protein</fullName>
    </recommendedName>
</protein>
<dbReference type="Proteomes" id="UP000479241">
    <property type="component" value="Unassembled WGS sequence"/>
</dbReference>
<evidence type="ECO:0000256" key="2">
    <source>
        <dbReference type="SAM" id="Phobius"/>
    </source>
</evidence>
<feature type="region of interest" description="Disordered" evidence="1">
    <location>
        <begin position="88"/>
        <end position="118"/>
    </location>
</feature>
<evidence type="ECO:0008006" key="5">
    <source>
        <dbReference type="Google" id="ProtNLM"/>
    </source>
</evidence>
<dbReference type="EMBL" id="JAAGWG010000007">
    <property type="protein sequence ID" value="NEK85311.1"/>
    <property type="molecule type" value="Genomic_DNA"/>
</dbReference>